<evidence type="ECO:0000313" key="6">
    <source>
        <dbReference type="Proteomes" id="UP000319514"/>
    </source>
</evidence>
<name>A0A542ZI24_9MICO</name>
<dbReference type="AlphaFoldDB" id="A0A542ZI24"/>
<comment type="similarity">
    <text evidence="2">Belongs to the glycosyltransferase 2 family.</text>
</comment>
<reference evidence="5 6" key="1">
    <citation type="submission" date="2019-06" db="EMBL/GenBank/DDBJ databases">
        <title>Sequencing the genomes of 1000 actinobacteria strains.</title>
        <authorList>
            <person name="Klenk H.-P."/>
        </authorList>
    </citation>
    <scope>NUCLEOTIDE SEQUENCE [LARGE SCALE GENOMIC DNA]</scope>
    <source>
        <strain evidence="5 6">DSM 18082</strain>
    </source>
</reference>
<dbReference type="PANTHER" id="PTHR43179:SF12">
    <property type="entry name" value="GALACTOFURANOSYLTRANSFERASE GLFT2"/>
    <property type="match status" value="1"/>
</dbReference>
<keyword evidence="4" id="KW-0808">Transferase</keyword>
<evidence type="ECO:0000256" key="2">
    <source>
        <dbReference type="ARBA" id="ARBA00006739"/>
    </source>
</evidence>
<evidence type="ECO:0000256" key="1">
    <source>
        <dbReference type="ARBA" id="ARBA00004776"/>
    </source>
</evidence>
<dbReference type="RefSeq" id="WP_221632459.1">
    <property type="nucleotide sequence ID" value="NZ_BAAAKX010000005.1"/>
</dbReference>
<dbReference type="GO" id="GO:0016757">
    <property type="term" value="F:glycosyltransferase activity"/>
    <property type="evidence" value="ECO:0007669"/>
    <property type="project" value="UniProtKB-KW"/>
</dbReference>
<evidence type="ECO:0000313" key="5">
    <source>
        <dbReference type="EMBL" id="TQL59982.1"/>
    </source>
</evidence>
<protein>
    <submittedName>
        <fullName evidence="5">Uncharacterized protein</fullName>
    </submittedName>
</protein>
<evidence type="ECO:0000256" key="4">
    <source>
        <dbReference type="ARBA" id="ARBA00022679"/>
    </source>
</evidence>
<evidence type="ECO:0000256" key="3">
    <source>
        <dbReference type="ARBA" id="ARBA00022676"/>
    </source>
</evidence>
<dbReference type="SUPFAM" id="SSF53448">
    <property type="entry name" value="Nucleotide-diphospho-sugar transferases"/>
    <property type="match status" value="1"/>
</dbReference>
<organism evidence="5 6">
    <name type="scientific">Oryzihumus leptocrescens</name>
    <dbReference type="NCBI Taxonomy" id="297536"/>
    <lineage>
        <taxon>Bacteria</taxon>
        <taxon>Bacillati</taxon>
        <taxon>Actinomycetota</taxon>
        <taxon>Actinomycetes</taxon>
        <taxon>Micrococcales</taxon>
        <taxon>Intrasporangiaceae</taxon>
        <taxon>Oryzihumus</taxon>
    </lineage>
</organism>
<comment type="caution">
    <text evidence="5">The sequence shown here is derived from an EMBL/GenBank/DDBJ whole genome shotgun (WGS) entry which is preliminary data.</text>
</comment>
<proteinExistence type="inferred from homology"/>
<dbReference type="InterPro" id="IPR029044">
    <property type="entry name" value="Nucleotide-diphossugar_trans"/>
</dbReference>
<comment type="pathway">
    <text evidence="1">Cell wall biogenesis; cell wall polysaccharide biosynthesis.</text>
</comment>
<keyword evidence="6" id="KW-1185">Reference proteome</keyword>
<dbReference type="EMBL" id="VFOQ01000001">
    <property type="protein sequence ID" value="TQL59982.1"/>
    <property type="molecule type" value="Genomic_DNA"/>
</dbReference>
<dbReference type="Gene3D" id="3.90.550.10">
    <property type="entry name" value="Spore Coat Polysaccharide Biosynthesis Protein SpsA, Chain A"/>
    <property type="match status" value="1"/>
</dbReference>
<keyword evidence="3" id="KW-0328">Glycosyltransferase</keyword>
<accession>A0A542ZI24</accession>
<sequence length="302" mass="33946">MIQAAPTLQVQSVLYGNDKAHVTRFIEALSRSIELARSAGVLGDTHVSFGDCSPVAVFSDHEIGDLLARHKRFGLDAISYEFFDQNKGSAAGHNHLLRGLTADYVLIVNPDTIPAPDLLIEMLKPFSEQVRVGAVEARQLPLEHPKPYDPKTGETPWITTACALTTREVAAAVEGFDAETFFLYCDDVDWSWRVRLAGYRLILRDSARIFHDKRLGTDGSWQVGAAEEYYSAEAALLMAYKWSRPELVEKYSRDLRLMGSELQRKAVDAFERRREDGRLPAQLDPDRAVSEFVDGVYAKHRF</sequence>
<gene>
    <name evidence="5" type="ORF">FB474_1357</name>
</gene>
<dbReference type="PANTHER" id="PTHR43179">
    <property type="entry name" value="RHAMNOSYLTRANSFERASE WBBL"/>
    <property type="match status" value="1"/>
</dbReference>
<dbReference type="Proteomes" id="UP000319514">
    <property type="component" value="Unassembled WGS sequence"/>
</dbReference>